<dbReference type="EnsemblMetazoa" id="AAEL025141-RA">
    <property type="protein sequence ID" value="AAEL025141-PA"/>
    <property type="gene ID" value="AAEL025141"/>
</dbReference>
<sequence length="364" mass="39866">MSNFAQHRMPVYNSGPAQPLAGFRCEICQSLFAKQYSLKYHEQKIHGIVRPEDAKPAPATMAVPPSVTTVVIPAIETKAMAIAKARGEIPFAVLHMLNEVPLIVRVVEQGMYSVLKAAESCDFRESQRGGPGLEENQSVSIAVVATVYQKVDKQGRQCYEITGPVSCYQTGSVPQLEEQYDEVLQDSLQSSNMFKTLTQLNATDISCTTAGVRQKKCGLPAMRPHEVEGPVPSSSGRNTLKRKLPPKAMNVPPPSIKRSPLQQPKVITVTHNSGTALCTTPPRFGRRLMGERSFQDIVSGSLLSPKRTSTIKHNLSDEVVSVEPEDPFRDINVMDLVRAGQELLATDMDVDIDGPEDGIYIPVL</sequence>
<organism evidence="1 2">
    <name type="scientific">Aedes aegypti</name>
    <name type="common">Yellowfever mosquito</name>
    <name type="synonym">Culex aegypti</name>
    <dbReference type="NCBI Taxonomy" id="7159"/>
    <lineage>
        <taxon>Eukaryota</taxon>
        <taxon>Metazoa</taxon>
        <taxon>Ecdysozoa</taxon>
        <taxon>Arthropoda</taxon>
        <taxon>Hexapoda</taxon>
        <taxon>Insecta</taxon>
        <taxon>Pterygota</taxon>
        <taxon>Neoptera</taxon>
        <taxon>Endopterygota</taxon>
        <taxon>Diptera</taxon>
        <taxon>Nematocera</taxon>
        <taxon>Culicoidea</taxon>
        <taxon>Culicidae</taxon>
        <taxon>Culicinae</taxon>
        <taxon>Aedini</taxon>
        <taxon>Aedes</taxon>
        <taxon>Stegomyia</taxon>
    </lineage>
</organism>
<evidence type="ECO:0000313" key="1">
    <source>
        <dbReference type="EnsemblMetazoa" id="AAEL025141-PA"/>
    </source>
</evidence>
<dbReference type="AlphaFoldDB" id="A0A6I8U5D1"/>
<dbReference type="PROSITE" id="PS50157">
    <property type="entry name" value="ZINC_FINGER_C2H2_2"/>
    <property type="match status" value="1"/>
</dbReference>
<dbReference type="OrthoDB" id="6426920at2759"/>
<accession>A0A6I8U5D1</accession>
<name>A0A6I8U5D1_AEDAE</name>
<dbReference type="Proteomes" id="UP000008820">
    <property type="component" value="Chromosome 3"/>
</dbReference>
<protein>
    <submittedName>
        <fullName evidence="1">Uncharacterized protein</fullName>
    </submittedName>
</protein>
<dbReference type="InParanoid" id="A0A6I8U5D1"/>
<dbReference type="InterPro" id="IPR013087">
    <property type="entry name" value="Znf_C2H2_type"/>
</dbReference>
<evidence type="ECO:0000313" key="2">
    <source>
        <dbReference type="Proteomes" id="UP000008820"/>
    </source>
</evidence>
<reference evidence="1 2" key="1">
    <citation type="submission" date="2017-06" db="EMBL/GenBank/DDBJ databases">
        <title>Aedes aegypti genome working group (AGWG) sequencing and assembly.</title>
        <authorList>
            <consortium name="Aedes aegypti Genome Working Group (AGWG)"/>
            <person name="Matthews B.J."/>
        </authorList>
    </citation>
    <scope>NUCLEOTIDE SEQUENCE [LARGE SCALE GENOMIC DNA]</scope>
    <source>
        <strain evidence="1 2">LVP_AGWG</strain>
    </source>
</reference>
<dbReference type="PROSITE" id="PS00028">
    <property type="entry name" value="ZINC_FINGER_C2H2_1"/>
    <property type="match status" value="1"/>
</dbReference>
<keyword evidence="2" id="KW-1185">Reference proteome</keyword>
<proteinExistence type="predicted"/>
<reference evidence="1" key="2">
    <citation type="submission" date="2020-05" db="UniProtKB">
        <authorList>
            <consortium name="EnsemblMetazoa"/>
        </authorList>
    </citation>
    <scope>IDENTIFICATION</scope>
    <source>
        <strain evidence="1">LVP_AGWG</strain>
    </source>
</reference>
<gene>
    <name evidence="1" type="primary">110679721</name>
</gene>